<sequence length="153" mass="17406">MIWKPNVTVAAVIEQNGQYLLVEETPNGVDIKLNQPAGHLEPGESILHACSREVLEETGHTFLPEALTGIYHWHAPHNDTTYLRFTFSGRITNFDPERELDTGIIRATWFSLEEIRAKQASHRSPMVMQCIEDYLTGRSYALDILTHYGLVNK</sequence>
<dbReference type="GO" id="GO:0017111">
    <property type="term" value="F:ribonucleoside triphosphate phosphatase activity"/>
    <property type="evidence" value="ECO:0007669"/>
    <property type="project" value="InterPro"/>
</dbReference>
<evidence type="ECO:0000256" key="3">
    <source>
        <dbReference type="ARBA" id="ARBA00011245"/>
    </source>
</evidence>
<dbReference type="SUPFAM" id="SSF55811">
    <property type="entry name" value="Nudix"/>
    <property type="match status" value="1"/>
</dbReference>
<dbReference type="PROSITE" id="PS00893">
    <property type="entry name" value="NUDIX_BOX"/>
    <property type="match status" value="1"/>
</dbReference>
<comment type="cofactor">
    <cofactor evidence="1 6">
        <name>Mg(2+)</name>
        <dbReference type="ChEBI" id="CHEBI:18420"/>
    </cofactor>
</comment>
<dbReference type="OrthoDB" id="8594221at2"/>
<comment type="similarity">
    <text evidence="2 6">Belongs to the Nudix hydrolase family. NudJ subfamily.</text>
</comment>
<keyword evidence="9" id="KW-1185">Reference proteome</keyword>
<evidence type="ECO:0000256" key="1">
    <source>
        <dbReference type="ARBA" id="ARBA00001946"/>
    </source>
</evidence>
<accession>A0A1H3KRP3</accession>
<keyword evidence="5 6" id="KW-0378">Hydrolase</keyword>
<dbReference type="InterPro" id="IPR020084">
    <property type="entry name" value="NUDIX_hydrolase_CS"/>
</dbReference>
<dbReference type="InterPro" id="IPR033713">
    <property type="entry name" value="NudJ"/>
</dbReference>
<dbReference type="GO" id="GO:0017110">
    <property type="term" value="F:nucleoside diphosphate phosphatase activity"/>
    <property type="evidence" value="ECO:0007669"/>
    <property type="project" value="InterPro"/>
</dbReference>
<dbReference type="Gene3D" id="3.90.79.10">
    <property type="entry name" value="Nucleoside Triphosphate Pyrophosphohydrolase"/>
    <property type="match status" value="1"/>
</dbReference>
<dbReference type="InterPro" id="IPR015797">
    <property type="entry name" value="NUDIX_hydrolase-like_dom_sf"/>
</dbReference>
<dbReference type="EMBL" id="FNOY01000042">
    <property type="protein sequence ID" value="SDY54325.1"/>
    <property type="molecule type" value="Genomic_DNA"/>
</dbReference>
<keyword evidence="6" id="KW-0460">Magnesium</keyword>
<reference evidence="8 9" key="1">
    <citation type="submission" date="2016-10" db="EMBL/GenBank/DDBJ databases">
        <authorList>
            <person name="de Groot N.N."/>
        </authorList>
    </citation>
    <scope>NUCLEOTIDE SEQUENCE [LARGE SCALE GENOMIC DNA]</scope>
    <source>
        <strain evidence="8 9">Nm1</strain>
    </source>
</reference>
<proteinExistence type="inferred from homology"/>
<dbReference type="PANTHER" id="PTHR43222:SF11">
    <property type="entry name" value="PHOSPHATASE NUDJ"/>
    <property type="match status" value="1"/>
</dbReference>
<evidence type="ECO:0000259" key="7">
    <source>
        <dbReference type="PROSITE" id="PS51462"/>
    </source>
</evidence>
<dbReference type="PROSITE" id="PS51462">
    <property type="entry name" value="NUDIX"/>
    <property type="match status" value="1"/>
</dbReference>
<evidence type="ECO:0000256" key="6">
    <source>
        <dbReference type="RuleBase" id="RU364043"/>
    </source>
</evidence>
<dbReference type="RefSeq" id="WP_090414758.1">
    <property type="nucleotide sequence ID" value="NZ_FNOY01000042.1"/>
</dbReference>
<dbReference type="InterPro" id="IPR000086">
    <property type="entry name" value="NUDIX_hydrolase_dom"/>
</dbReference>
<dbReference type="Pfam" id="PF00293">
    <property type="entry name" value="NUDIX"/>
    <property type="match status" value="1"/>
</dbReference>
<evidence type="ECO:0000313" key="9">
    <source>
        <dbReference type="Proteomes" id="UP000198640"/>
    </source>
</evidence>
<feature type="domain" description="Nudix hydrolase" evidence="7">
    <location>
        <begin position="2"/>
        <end position="132"/>
    </location>
</feature>
<comment type="subunit">
    <text evidence="3 6">Monomer.</text>
</comment>
<organism evidence="8 9">
    <name type="scientific">Nitrosomonas halophila</name>
    <dbReference type="NCBI Taxonomy" id="44576"/>
    <lineage>
        <taxon>Bacteria</taxon>
        <taxon>Pseudomonadati</taxon>
        <taxon>Pseudomonadota</taxon>
        <taxon>Betaproteobacteria</taxon>
        <taxon>Nitrosomonadales</taxon>
        <taxon>Nitrosomonadaceae</taxon>
        <taxon>Nitrosomonas</taxon>
    </lineage>
</organism>
<dbReference type="Proteomes" id="UP000198640">
    <property type="component" value="Unassembled WGS sequence"/>
</dbReference>
<dbReference type="AlphaFoldDB" id="A0A1H3KRP3"/>
<evidence type="ECO:0000256" key="5">
    <source>
        <dbReference type="ARBA" id="ARBA00022801"/>
    </source>
</evidence>
<evidence type="ECO:0000256" key="4">
    <source>
        <dbReference type="ARBA" id="ARBA00015552"/>
    </source>
</evidence>
<dbReference type="EC" id="3.6.1.-" evidence="6"/>
<evidence type="ECO:0000313" key="8">
    <source>
        <dbReference type="EMBL" id="SDY54325.1"/>
    </source>
</evidence>
<dbReference type="CDD" id="cd03675">
    <property type="entry name" value="NUDIX_Hydrolase"/>
    <property type="match status" value="1"/>
</dbReference>
<gene>
    <name evidence="6" type="primary">nudJ</name>
    <name evidence="8" type="ORF">SAMN05421881_104210</name>
</gene>
<dbReference type="GO" id="GO:0004787">
    <property type="term" value="F:thiamine diphosphate phosphatase activity"/>
    <property type="evidence" value="ECO:0007669"/>
    <property type="project" value="InterPro"/>
</dbReference>
<dbReference type="PANTHER" id="PTHR43222">
    <property type="entry name" value="NUDIX HYDROLASE 23"/>
    <property type="match status" value="1"/>
</dbReference>
<protein>
    <recommendedName>
        <fullName evidence="4 6">Phosphatase NudJ</fullName>
        <ecNumber evidence="6">3.6.1.-</ecNumber>
    </recommendedName>
</protein>
<evidence type="ECO:0000256" key="2">
    <source>
        <dbReference type="ARBA" id="ARBA00007608"/>
    </source>
</evidence>
<name>A0A1H3KRP3_9PROT</name>
<dbReference type="STRING" id="44576.SAMN05421881_104210"/>